<gene>
    <name evidence="1" type="ORF">QE152_g24503</name>
</gene>
<keyword evidence="2" id="KW-1185">Reference proteome</keyword>
<dbReference type="EMBL" id="JASPKY010000251">
    <property type="protein sequence ID" value="KAK9716887.1"/>
    <property type="molecule type" value="Genomic_DNA"/>
</dbReference>
<evidence type="ECO:0000313" key="1">
    <source>
        <dbReference type="EMBL" id="KAK9716887.1"/>
    </source>
</evidence>
<protein>
    <submittedName>
        <fullName evidence="1">Uncharacterized protein</fullName>
    </submittedName>
</protein>
<dbReference type="AlphaFoldDB" id="A0AAW1KF62"/>
<dbReference type="Proteomes" id="UP001458880">
    <property type="component" value="Unassembled WGS sequence"/>
</dbReference>
<evidence type="ECO:0000313" key="2">
    <source>
        <dbReference type="Proteomes" id="UP001458880"/>
    </source>
</evidence>
<name>A0AAW1KF62_POPJA</name>
<organism evidence="1 2">
    <name type="scientific">Popillia japonica</name>
    <name type="common">Japanese beetle</name>
    <dbReference type="NCBI Taxonomy" id="7064"/>
    <lineage>
        <taxon>Eukaryota</taxon>
        <taxon>Metazoa</taxon>
        <taxon>Ecdysozoa</taxon>
        <taxon>Arthropoda</taxon>
        <taxon>Hexapoda</taxon>
        <taxon>Insecta</taxon>
        <taxon>Pterygota</taxon>
        <taxon>Neoptera</taxon>
        <taxon>Endopterygota</taxon>
        <taxon>Coleoptera</taxon>
        <taxon>Polyphaga</taxon>
        <taxon>Scarabaeiformia</taxon>
        <taxon>Scarabaeidae</taxon>
        <taxon>Rutelinae</taxon>
        <taxon>Popillia</taxon>
    </lineage>
</organism>
<comment type="caution">
    <text evidence="1">The sequence shown here is derived from an EMBL/GenBank/DDBJ whole genome shotgun (WGS) entry which is preliminary data.</text>
</comment>
<accession>A0AAW1KF62</accession>
<sequence length="163" mass="19383">MEFNISKSCVGAETSPLKSVRKEVLDVRVYRGSEIGSDHRLLKAKIRMWDVRVYRGSEIGSDHRLLKAKIRMWVRNTRKRKENILKNKKEKIVTKTYKLRNKETAEYFRQKVEGNVNDIKEELHNQKIDALWETFKELTIKSAAETCESYKKIRNRPKQLQKM</sequence>
<reference evidence="1 2" key="1">
    <citation type="journal article" date="2024" name="BMC Genomics">
        <title>De novo assembly and annotation of Popillia japonica's genome with initial clues to its potential as an invasive pest.</title>
        <authorList>
            <person name="Cucini C."/>
            <person name="Boschi S."/>
            <person name="Funari R."/>
            <person name="Cardaioli E."/>
            <person name="Iannotti N."/>
            <person name="Marturano G."/>
            <person name="Paoli F."/>
            <person name="Bruttini M."/>
            <person name="Carapelli A."/>
            <person name="Frati F."/>
            <person name="Nardi F."/>
        </authorList>
    </citation>
    <scope>NUCLEOTIDE SEQUENCE [LARGE SCALE GENOMIC DNA]</scope>
    <source>
        <strain evidence="1">DMR45628</strain>
    </source>
</reference>
<proteinExistence type="predicted"/>